<dbReference type="Pfam" id="PF13560">
    <property type="entry name" value="HTH_31"/>
    <property type="match status" value="1"/>
</dbReference>
<sequence length="89" mass="9342">MASITDARQLGAAVRAERKRRGMSQVSFAAHAGVSRAWLARFEAGHPAASVEQVFLVLRALGLALELATPKTSEGEAALLAALAARKES</sequence>
<proteinExistence type="predicted"/>
<comment type="caution">
    <text evidence="2">The sequence shown here is derived from an EMBL/GenBank/DDBJ whole genome shotgun (WGS) entry which is preliminary data.</text>
</comment>
<dbReference type="EMBL" id="QMIG01000006">
    <property type="protein sequence ID" value="RAW15418.1"/>
    <property type="molecule type" value="Genomic_DNA"/>
</dbReference>
<evidence type="ECO:0000313" key="3">
    <source>
        <dbReference type="Proteomes" id="UP000250462"/>
    </source>
</evidence>
<dbReference type="SMART" id="SM00530">
    <property type="entry name" value="HTH_XRE"/>
    <property type="match status" value="1"/>
</dbReference>
<name>A0A329QXQ6_9ACTN</name>
<keyword evidence="3" id="KW-1185">Reference proteome</keyword>
<dbReference type="OrthoDB" id="4557883at2"/>
<dbReference type="AlphaFoldDB" id="A0A329QXQ6"/>
<protein>
    <submittedName>
        <fullName evidence="2">Transcriptional regulator</fullName>
    </submittedName>
</protein>
<dbReference type="RefSeq" id="WP_112258021.1">
    <property type="nucleotide sequence ID" value="NZ_QMIG01000006.1"/>
</dbReference>
<dbReference type="Proteomes" id="UP000250462">
    <property type="component" value="Unassembled WGS sequence"/>
</dbReference>
<dbReference type="SUPFAM" id="SSF47413">
    <property type="entry name" value="lambda repressor-like DNA-binding domains"/>
    <property type="match status" value="1"/>
</dbReference>
<feature type="domain" description="HTH cro/C1-type" evidence="1">
    <location>
        <begin position="14"/>
        <end position="68"/>
    </location>
</feature>
<dbReference type="Gene3D" id="1.10.260.40">
    <property type="entry name" value="lambda repressor-like DNA-binding domains"/>
    <property type="match status" value="1"/>
</dbReference>
<evidence type="ECO:0000259" key="1">
    <source>
        <dbReference type="PROSITE" id="PS50943"/>
    </source>
</evidence>
<accession>A0A329QXQ6</accession>
<evidence type="ECO:0000313" key="2">
    <source>
        <dbReference type="EMBL" id="RAW15418.1"/>
    </source>
</evidence>
<dbReference type="PROSITE" id="PS50943">
    <property type="entry name" value="HTH_CROC1"/>
    <property type="match status" value="1"/>
</dbReference>
<dbReference type="InterPro" id="IPR001387">
    <property type="entry name" value="Cro/C1-type_HTH"/>
</dbReference>
<reference evidence="2 3" key="1">
    <citation type="submission" date="2018-06" db="EMBL/GenBank/DDBJ databases">
        <title>Phytoactinopolyspora halophila sp. nov., a novel halophilic actinomycete isolated from a saline soil in China.</title>
        <authorList>
            <person name="Tang S.-K."/>
        </authorList>
    </citation>
    <scope>NUCLEOTIDE SEQUENCE [LARGE SCALE GENOMIC DNA]</scope>
    <source>
        <strain evidence="2 3">YIM 96934</strain>
    </source>
</reference>
<dbReference type="CDD" id="cd00093">
    <property type="entry name" value="HTH_XRE"/>
    <property type="match status" value="1"/>
</dbReference>
<dbReference type="GO" id="GO:0003677">
    <property type="term" value="F:DNA binding"/>
    <property type="evidence" value="ECO:0007669"/>
    <property type="project" value="InterPro"/>
</dbReference>
<organism evidence="2 3">
    <name type="scientific">Phytoactinopolyspora halophila</name>
    <dbReference type="NCBI Taxonomy" id="1981511"/>
    <lineage>
        <taxon>Bacteria</taxon>
        <taxon>Bacillati</taxon>
        <taxon>Actinomycetota</taxon>
        <taxon>Actinomycetes</taxon>
        <taxon>Jiangellales</taxon>
        <taxon>Jiangellaceae</taxon>
        <taxon>Phytoactinopolyspora</taxon>
    </lineage>
</organism>
<dbReference type="InterPro" id="IPR010982">
    <property type="entry name" value="Lambda_DNA-bd_dom_sf"/>
</dbReference>
<gene>
    <name evidence="2" type="ORF">DPM12_09210</name>
</gene>